<feature type="compositionally biased region" description="Polar residues" evidence="1">
    <location>
        <begin position="250"/>
        <end position="260"/>
    </location>
</feature>
<feature type="compositionally biased region" description="Basic and acidic residues" evidence="1">
    <location>
        <begin position="520"/>
        <end position="539"/>
    </location>
</feature>
<sequence length="631" mass="66557">MTSSTGGKVGNMRAIFEARQELSSSPPSRGRSPAGSDIHSIRSGSSRPVSKIRTSFVAVEKSGTMGPILGLRMVSDVQDRPELDVDLQQSVTRSTSNAGRESIAEENELGSKYVAGRQGEDSKPKQGLNEKAVPASASDTKDTSSTSASGVAKEKKAIKHVPTGIKTQVKSESSKTNGILTKKQPVTPKDVSGKGKAESQKPTTLRTKVSPRSPQTNNVKVKTPTNSSGDPGSAPKVRVRREPASKPESRVSTPRTSLASNGPKEDRPTRARTKSPTRPVRLPAAAMASTASSAAKSNASENSSSQSSSKPRVSSDGDFLARMMRPTAASASKTHEKLTSTSGSQKAKASKPKKTSDVSERRVSESTTKLTPMASQKKVTRQSGSLKKESTSDLGKAEATVEDKPSIDDAAESGTGESSEIKETPDMITVTTLNKSADTIESEKPSQETKSTDLDLEENVLSVETNAAVKDSVQPIPGSAIPVASHLSSNHDDGLAHPIINGYSTEAPKADTEADQENANTHKDHDISHPAEGLGRREPQSAVIAPERSTISLEPHNDASVEDMMDKLAGVSIEQPTSGVTNVSEPTKPESPVTKPKEEELISLPTESAEPLPPSETTPISEKPAEDLTTS</sequence>
<evidence type="ECO:0000256" key="1">
    <source>
        <dbReference type="SAM" id="MobiDB-lite"/>
    </source>
</evidence>
<comment type="caution">
    <text evidence="2">The sequence shown here is derived from an EMBL/GenBank/DDBJ whole genome shotgun (WGS) entry which is preliminary data.</text>
</comment>
<organism evidence="2 3">
    <name type="scientific">Gomphillus americanus</name>
    <dbReference type="NCBI Taxonomy" id="1940652"/>
    <lineage>
        <taxon>Eukaryota</taxon>
        <taxon>Fungi</taxon>
        <taxon>Dikarya</taxon>
        <taxon>Ascomycota</taxon>
        <taxon>Pezizomycotina</taxon>
        <taxon>Lecanoromycetes</taxon>
        <taxon>OSLEUM clade</taxon>
        <taxon>Ostropomycetidae</taxon>
        <taxon>Ostropales</taxon>
        <taxon>Graphidaceae</taxon>
        <taxon>Gomphilloideae</taxon>
        <taxon>Gomphillus</taxon>
    </lineage>
</organism>
<feature type="compositionally biased region" description="Polar residues" evidence="1">
    <location>
        <begin position="429"/>
        <end position="439"/>
    </location>
</feature>
<feature type="compositionally biased region" description="Basic and acidic residues" evidence="1">
    <location>
        <begin position="441"/>
        <end position="453"/>
    </location>
</feature>
<name>A0A8H3F4S0_9LECA</name>
<feature type="region of interest" description="Disordered" evidence="1">
    <location>
        <begin position="1"/>
        <end position="52"/>
    </location>
</feature>
<dbReference type="OrthoDB" id="3600083at2759"/>
<keyword evidence="3" id="KW-1185">Reference proteome</keyword>
<feature type="compositionally biased region" description="Low complexity" evidence="1">
    <location>
        <begin position="23"/>
        <end position="36"/>
    </location>
</feature>
<feature type="compositionally biased region" description="Polar residues" evidence="1">
    <location>
        <begin position="574"/>
        <end position="585"/>
    </location>
</feature>
<feature type="region of interest" description="Disordered" evidence="1">
    <location>
        <begin position="483"/>
        <end position="631"/>
    </location>
</feature>
<dbReference type="AlphaFoldDB" id="A0A8H3F4S0"/>
<evidence type="ECO:0000313" key="2">
    <source>
        <dbReference type="EMBL" id="CAF9919301.1"/>
    </source>
</evidence>
<feature type="compositionally biased region" description="Polar residues" evidence="1">
    <location>
        <begin position="200"/>
        <end position="230"/>
    </location>
</feature>
<feature type="compositionally biased region" description="Polar residues" evidence="1">
    <location>
        <begin position="87"/>
        <end position="99"/>
    </location>
</feature>
<feature type="compositionally biased region" description="Polar residues" evidence="1">
    <location>
        <begin position="165"/>
        <end position="179"/>
    </location>
</feature>
<feature type="compositionally biased region" description="Basic and acidic residues" evidence="1">
    <location>
        <begin position="354"/>
        <end position="364"/>
    </location>
</feature>
<feature type="compositionally biased region" description="Basic and acidic residues" evidence="1">
    <location>
        <begin position="240"/>
        <end position="249"/>
    </location>
</feature>
<gene>
    <name evidence="2" type="ORF">GOMPHAMPRED_001738</name>
</gene>
<feature type="compositionally biased region" description="Polar residues" evidence="1">
    <location>
        <begin position="365"/>
        <end position="374"/>
    </location>
</feature>
<feature type="compositionally biased region" description="Basic and acidic residues" evidence="1">
    <location>
        <begin position="386"/>
        <end position="407"/>
    </location>
</feature>
<proteinExistence type="predicted"/>
<dbReference type="Proteomes" id="UP000664169">
    <property type="component" value="Unassembled WGS sequence"/>
</dbReference>
<dbReference type="EMBL" id="CAJPDQ010000014">
    <property type="protein sequence ID" value="CAF9919301.1"/>
    <property type="molecule type" value="Genomic_DNA"/>
</dbReference>
<feature type="compositionally biased region" description="Low complexity" evidence="1">
    <location>
        <begin position="135"/>
        <end position="149"/>
    </location>
</feature>
<evidence type="ECO:0000313" key="3">
    <source>
        <dbReference type="Proteomes" id="UP000664169"/>
    </source>
</evidence>
<feature type="region of interest" description="Disordered" evidence="1">
    <location>
        <begin position="82"/>
        <end position="456"/>
    </location>
</feature>
<accession>A0A8H3F4S0</accession>
<protein>
    <submittedName>
        <fullName evidence="2">Uncharacterized protein</fullName>
    </submittedName>
</protein>
<reference evidence="2" key="1">
    <citation type="submission" date="2021-03" db="EMBL/GenBank/DDBJ databases">
        <authorList>
            <person name="Tagirdzhanova G."/>
        </authorList>
    </citation>
    <scope>NUCLEOTIDE SEQUENCE</scope>
</reference>
<feature type="compositionally biased region" description="Low complexity" evidence="1">
    <location>
        <begin position="284"/>
        <end position="314"/>
    </location>
</feature>